<dbReference type="PROSITE" id="PS01359">
    <property type="entry name" value="ZF_PHD_1"/>
    <property type="match status" value="1"/>
</dbReference>
<comment type="subcellular location">
    <subcellularLocation>
        <location evidence="1">Nucleus</location>
    </subcellularLocation>
</comment>
<evidence type="ECO:0000256" key="4">
    <source>
        <dbReference type="ARBA" id="ARBA00022737"/>
    </source>
</evidence>
<keyword evidence="4" id="KW-0677">Repeat</keyword>
<dbReference type="InterPro" id="IPR002999">
    <property type="entry name" value="Tudor"/>
</dbReference>
<keyword evidence="6" id="KW-0862">Zinc</keyword>
<organism evidence="12 13">
    <name type="scientific">Popillia japonica</name>
    <name type="common">Japanese beetle</name>
    <dbReference type="NCBI Taxonomy" id="7064"/>
    <lineage>
        <taxon>Eukaryota</taxon>
        <taxon>Metazoa</taxon>
        <taxon>Ecdysozoa</taxon>
        <taxon>Arthropoda</taxon>
        <taxon>Hexapoda</taxon>
        <taxon>Insecta</taxon>
        <taxon>Pterygota</taxon>
        <taxon>Neoptera</taxon>
        <taxon>Endopterygota</taxon>
        <taxon>Coleoptera</taxon>
        <taxon>Polyphaga</taxon>
        <taxon>Scarabaeiformia</taxon>
        <taxon>Scarabaeidae</taxon>
        <taxon>Rutelinae</taxon>
        <taxon>Popillia</taxon>
    </lineage>
</organism>
<protein>
    <submittedName>
        <fullName evidence="12">Polycomb-like MTF2 factor 2</fullName>
    </submittedName>
</protein>
<dbReference type="SMART" id="SM00333">
    <property type="entry name" value="TUDOR"/>
    <property type="match status" value="1"/>
</dbReference>
<sequence>MTSILNISTQHTSLRSKKSVSELDETIVPDSTTIVEKDKLEFAPGQDVLLKQKDGRFYLGTVVEVDAIREQCLVKFGDNTDSWSSYKDLTKLSTPEQEDLCVVCKKSAPKNKHEITVCDKCGRGYHQKCHQPEIPAICQKEGSNWMCKRCIAQEPIRQRKTSDYKILRRDSIRKLCSNVDSSSIMEIRSDVKTLPYNMEALSWDTYHRVNMEQIYCYCGGNGEWYTQMLQCGRCRQWFHDKCVSCLQYPLYCGDRFYVFVCSICNHGKEFLRRLELKWVDLVHLMLFNLTAYNSKKYYDLDTIVIPYINDNWHALQLPPKIFNVSKSERRENILSVLTNNRNRFKCGREIKKRTTIWGLRIRLPPPAPCVTLPPVGSISEDELKERWQGNRRLQFLPLEESACSHGEGTLTKIVVLDNHMLNVMMGIAYQENSALSETESPCPSPDGEHEDHLDNKLYKVEYGGGCAKRSVPFPKISLKHKKRLLALNVRTRDKILRRQRRKGKDEVKKRKSNMEYHRPKRLSLDSKSTKNRETLPLTPPTSVSAPPTPPASGSSSLGPDIATEFTESSNTLLSQNLCILGKHPAKLTKSNLTKNNLDTNLNELNTPCDTSGDETSSKSTLDLIIPPPKDFEGKNNPFLALMRGNVEHLKKRSKDAITLPLPLTAVIPGRPVIRPMKRQLSEKDICIGPNGEVKRRRLRRNRSNQLPIFTNSLQTASKTATVVPVRPDAKEWGQRNLRSTLNQNTSPQSQIGNCVDYALNGRRLRQRQDKSQEKEKISNPPTPKPSPVKQEPDISMDDLKSSVNSYFGAAMRIAAGERFSIKAKRIGPSGKTEYLIEWEGSSNGMT</sequence>
<dbReference type="InterPro" id="IPR025894">
    <property type="entry name" value="Mtf2_C_dom"/>
</dbReference>
<gene>
    <name evidence="12" type="ORF">QE152_g27538</name>
</gene>
<dbReference type="PANTHER" id="PTHR12628:SF21">
    <property type="entry name" value="PHD-TYPE DOMAIN-CONTAINING PROTEIN"/>
    <property type="match status" value="1"/>
</dbReference>
<dbReference type="InterPro" id="IPR013083">
    <property type="entry name" value="Znf_RING/FYVE/PHD"/>
</dbReference>
<feature type="compositionally biased region" description="Basic and acidic residues" evidence="10">
    <location>
        <begin position="766"/>
        <end position="777"/>
    </location>
</feature>
<dbReference type="GO" id="GO:0005634">
    <property type="term" value="C:nucleus"/>
    <property type="evidence" value="ECO:0007669"/>
    <property type="project" value="UniProtKB-SubCell"/>
</dbReference>
<evidence type="ECO:0000256" key="6">
    <source>
        <dbReference type="ARBA" id="ARBA00022833"/>
    </source>
</evidence>
<dbReference type="EMBL" id="JASPKY010000340">
    <property type="protein sequence ID" value="KAK9707915.1"/>
    <property type="molecule type" value="Genomic_DNA"/>
</dbReference>
<dbReference type="SMART" id="SM00249">
    <property type="entry name" value="PHD"/>
    <property type="match status" value="2"/>
</dbReference>
<dbReference type="Pfam" id="PF14061">
    <property type="entry name" value="Mtf2_C"/>
    <property type="match status" value="1"/>
</dbReference>
<dbReference type="AlphaFoldDB" id="A0AAW1JUW6"/>
<dbReference type="Gene3D" id="3.30.40.10">
    <property type="entry name" value="Zinc/RING finger domain, C3HC4 (zinc finger)"/>
    <property type="match status" value="1"/>
</dbReference>
<comment type="similarity">
    <text evidence="2">Belongs to the Polycomblike family.</text>
</comment>
<name>A0AAW1JUW6_POPJA</name>
<keyword evidence="13" id="KW-1185">Reference proteome</keyword>
<evidence type="ECO:0000256" key="3">
    <source>
        <dbReference type="ARBA" id="ARBA00022723"/>
    </source>
</evidence>
<keyword evidence="7" id="KW-0156">Chromatin regulator</keyword>
<dbReference type="CDD" id="cd20452">
    <property type="entry name" value="Tudor_dPCL-like"/>
    <property type="match status" value="1"/>
</dbReference>
<keyword evidence="3" id="KW-0479">Metal-binding</keyword>
<dbReference type="SUPFAM" id="SSF57903">
    <property type="entry name" value="FYVE/PHD zinc finger"/>
    <property type="match status" value="2"/>
</dbReference>
<evidence type="ECO:0000259" key="11">
    <source>
        <dbReference type="PROSITE" id="PS50016"/>
    </source>
</evidence>
<dbReference type="SUPFAM" id="SSF63748">
    <property type="entry name" value="Tudor/PWWP/MBT"/>
    <property type="match status" value="1"/>
</dbReference>
<keyword evidence="5 9" id="KW-0863">Zinc-finger</keyword>
<dbReference type="GO" id="GO:0003682">
    <property type="term" value="F:chromatin binding"/>
    <property type="evidence" value="ECO:0007669"/>
    <property type="project" value="TreeGrafter"/>
</dbReference>
<dbReference type="InterPro" id="IPR011011">
    <property type="entry name" value="Znf_FYVE_PHD"/>
</dbReference>
<evidence type="ECO:0000313" key="12">
    <source>
        <dbReference type="EMBL" id="KAK9707915.1"/>
    </source>
</evidence>
<dbReference type="Pfam" id="PF00628">
    <property type="entry name" value="PHD"/>
    <property type="match status" value="1"/>
</dbReference>
<dbReference type="InterPro" id="IPR019787">
    <property type="entry name" value="Znf_PHD-finger"/>
</dbReference>
<dbReference type="GO" id="GO:0008270">
    <property type="term" value="F:zinc ion binding"/>
    <property type="evidence" value="ECO:0007669"/>
    <property type="project" value="UniProtKB-KW"/>
</dbReference>
<dbReference type="Gene3D" id="3.90.980.20">
    <property type="match status" value="1"/>
</dbReference>
<dbReference type="InterPro" id="IPR001965">
    <property type="entry name" value="Znf_PHD"/>
</dbReference>
<evidence type="ECO:0000256" key="5">
    <source>
        <dbReference type="ARBA" id="ARBA00022771"/>
    </source>
</evidence>
<dbReference type="Gene3D" id="2.30.30.140">
    <property type="match status" value="1"/>
</dbReference>
<dbReference type="GO" id="GO:0045814">
    <property type="term" value="P:negative regulation of gene expression, epigenetic"/>
    <property type="evidence" value="ECO:0007669"/>
    <property type="project" value="TreeGrafter"/>
</dbReference>
<evidence type="ECO:0000256" key="2">
    <source>
        <dbReference type="ARBA" id="ARBA00008084"/>
    </source>
</evidence>
<feature type="domain" description="PHD-type" evidence="11">
    <location>
        <begin position="98"/>
        <end position="153"/>
    </location>
</feature>
<comment type="caution">
    <text evidence="12">The sequence shown here is derived from an EMBL/GenBank/DDBJ whole genome shotgun (WGS) entry which is preliminary data.</text>
</comment>
<dbReference type="GO" id="GO:0003677">
    <property type="term" value="F:DNA binding"/>
    <property type="evidence" value="ECO:0007669"/>
    <property type="project" value="TreeGrafter"/>
</dbReference>
<dbReference type="FunFam" id="3.90.980.20:FF:000001">
    <property type="entry name" value="metal-response element-binding transcription factor 2 isoform X1"/>
    <property type="match status" value="1"/>
</dbReference>
<accession>A0AAW1JUW6</accession>
<dbReference type="PROSITE" id="PS50016">
    <property type="entry name" value="ZF_PHD_2"/>
    <property type="match status" value="1"/>
</dbReference>
<evidence type="ECO:0000256" key="10">
    <source>
        <dbReference type="SAM" id="MobiDB-lite"/>
    </source>
</evidence>
<keyword evidence="8" id="KW-0539">Nucleus</keyword>
<dbReference type="PANTHER" id="PTHR12628">
    <property type="entry name" value="POLYCOMB-LIKE TRANSCRIPTION FACTOR"/>
    <property type="match status" value="1"/>
</dbReference>
<feature type="compositionally biased region" description="Low complexity" evidence="10">
    <location>
        <begin position="534"/>
        <end position="559"/>
    </location>
</feature>
<evidence type="ECO:0000256" key="8">
    <source>
        <dbReference type="ARBA" id="ARBA00023242"/>
    </source>
</evidence>
<reference evidence="12 13" key="1">
    <citation type="journal article" date="2024" name="BMC Genomics">
        <title>De novo assembly and annotation of Popillia japonica's genome with initial clues to its potential as an invasive pest.</title>
        <authorList>
            <person name="Cucini C."/>
            <person name="Boschi S."/>
            <person name="Funari R."/>
            <person name="Cardaioli E."/>
            <person name="Iannotti N."/>
            <person name="Marturano G."/>
            <person name="Paoli F."/>
            <person name="Bruttini M."/>
            <person name="Carapelli A."/>
            <person name="Frati F."/>
            <person name="Nardi F."/>
        </authorList>
    </citation>
    <scope>NUCLEOTIDE SEQUENCE [LARGE SCALE GENOMIC DNA]</scope>
    <source>
        <strain evidence="12">DMR45628</strain>
    </source>
</reference>
<feature type="region of interest" description="Disordered" evidence="10">
    <location>
        <begin position="765"/>
        <end position="795"/>
    </location>
</feature>
<evidence type="ECO:0000313" key="13">
    <source>
        <dbReference type="Proteomes" id="UP001458880"/>
    </source>
</evidence>
<proteinExistence type="inferred from homology"/>
<feature type="compositionally biased region" description="Basic and acidic residues" evidence="10">
    <location>
        <begin position="503"/>
        <end position="533"/>
    </location>
</feature>
<dbReference type="InterPro" id="IPR019786">
    <property type="entry name" value="Zinc_finger_PHD-type_CS"/>
</dbReference>
<feature type="region of interest" description="Disordered" evidence="10">
    <location>
        <begin position="495"/>
        <end position="562"/>
    </location>
</feature>
<evidence type="ECO:0000256" key="1">
    <source>
        <dbReference type="ARBA" id="ARBA00004123"/>
    </source>
</evidence>
<evidence type="ECO:0000256" key="9">
    <source>
        <dbReference type="PROSITE-ProRule" id="PRU00146"/>
    </source>
</evidence>
<evidence type="ECO:0000256" key="7">
    <source>
        <dbReference type="ARBA" id="ARBA00022853"/>
    </source>
</evidence>
<dbReference type="Proteomes" id="UP001458880">
    <property type="component" value="Unassembled WGS sequence"/>
</dbReference>